<dbReference type="PANTHER" id="PTHR43479">
    <property type="entry name" value="ACREF/ENVCD OPERON REPRESSOR-RELATED"/>
    <property type="match status" value="1"/>
</dbReference>
<dbReference type="PANTHER" id="PTHR43479:SF11">
    <property type="entry name" value="ACREF_ENVCD OPERON REPRESSOR-RELATED"/>
    <property type="match status" value="1"/>
</dbReference>
<evidence type="ECO:0000259" key="4">
    <source>
        <dbReference type="PROSITE" id="PS50977"/>
    </source>
</evidence>
<dbReference type="InterPro" id="IPR023772">
    <property type="entry name" value="DNA-bd_HTH_TetR-type_CS"/>
</dbReference>
<dbReference type="PRINTS" id="PR00455">
    <property type="entry name" value="HTHTETR"/>
</dbReference>
<dbReference type="InterPro" id="IPR001647">
    <property type="entry name" value="HTH_TetR"/>
</dbReference>
<keyword evidence="2 3" id="KW-0238">DNA-binding</keyword>
<name>A0ABW5QCE8_9BACI</name>
<dbReference type="PROSITE" id="PS50977">
    <property type="entry name" value="HTH_TETR_2"/>
    <property type="match status" value="1"/>
</dbReference>
<proteinExistence type="predicted"/>
<evidence type="ECO:0000313" key="6">
    <source>
        <dbReference type="Proteomes" id="UP001597452"/>
    </source>
</evidence>
<dbReference type="PROSITE" id="PS01081">
    <property type="entry name" value="HTH_TETR_1"/>
    <property type="match status" value="1"/>
</dbReference>
<dbReference type="InterPro" id="IPR050624">
    <property type="entry name" value="HTH-type_Tx_Regulator"/>
</dbReference>
<keyword evidence="6" id="KW-1185">Reference proteome</keyword>
<reference evidence="6" key="1">
    <citation type="journal article" date="2019" name="Int. J. Syst. Evol. Microbiol.">
        <title>The Global Catalogue of Microorganisms (GCM) 10K type strain sequencing project: providing services to taxonomists for standard genome sequencing and annotation.</title>
        <authorList>
            <consortium name="The Broad Institute Genomics Platform"/>
            <consortium name="The Broad Institute Genome Sequencing Center for Infectious Disease"/>
            <person name="Wu L."/>
            <person name="Ma J."/>
        </authorList>
    </citation>
    <scope>NUCLEOTIDE SEQUENCE [LARGE SCALE GENOMIC DNA]</scope>
    <source>
        <strain evidence="6">TISTR 1571</strain>
    </source>
</reference>
<accession>A0ABW5QCE8</accession>
<dbReference type="InterPro" id="IPR036271">
    <property type="entry name" value="Tet_transcr_reg_TetR-rel_C_sf"/>
</dbReference>
<dbReference type="Gene3D" id="1.10.357.10">
    <property type="entry name" value="Tetracycline Repressor, domain 2"/>
    <property type="match status" value="1"/>
</dbReference>
<keyword evidence="1" id="KW-0678">Repressor</keyword>
<feature type="DNA-binding region" description="H-T-H motif" evidence="3">
    <location>
        <begin position="31"/>
        <end position="50"/>
    </location>
</feature>
<dbReference type="InterPro" id="IPR009057">
    <property type="entry name" value="Homeodomain-like_sf"/>
</dbReference>
<sequence length="205" mass="24785">MAFDHIKEDTQMKIINAALKEFAEKGYKLASTNQIVKRAGVGKGMLYYYFKNKQELFEFLIRNSLDAIEHDYIEQFDLNETDFFKRFSQIVELKMKVHFQNEYLFNFMSEVFVMEDAHLPNDQKERINTLRIEGFAKLYQNIDYSRFRQDLDVEKSIQLIQWSMDGYANTLIDRLKGIDFSKFDYKHYHEEFLEYLEVLKKAYYK</sequence>
<dbReference type="RefSeq" id="WP_377329418.1">
    <property type="nucleotide sequence ID" value="NZ_JBHUMZ010000025.1"/>
</dbReference>
<dbReference type="Pfam" id="PF00440">
    <property type="entry name" value="TetR_N"/>
    <property type="match status" value="1"/>
</dbReference>
<feature type="domain" description="HTH tetR-type" evidence="4">
    <location>
        <begin position="8"/>
        <end position="68"/>
    </location>
</feature>
<dbReference type="SUPFAM" id="SSF48498">
    <property type="entry name" value="Tetracyclin repressor-like, C-terminal domain"/>
    <property type="match status" value="1"/>
</dbReference>
<dbReference type="SUPFAM" id="SSF46689">
    <property type="entry name" value="Homeodomain-like"/>
    <property type="match status" value="1"/>
</dbReference>
<evidence type="ECO:0000256" key="1">
    <source>
        <dbReference type="ARBA" id="ARBA00022491"/>
    </source>
</evidence>
<evidence type="ECO:0000313" key="5">
    <source>
        <dbReference type="EMBL" id="MFD2639491.1"/>
    </source>
</evidence>
<gene>
    <name evidence="5" type="ORF">ACFSW4_11475</name>
</gene>
<dbReference type="Proteomes" id="UP001597452">
    <property type="component" value="Unassembled WGS sequence"/>
</dbReference>
<evidence type="ECO:0000256" key="3">
    <source>
        <dbReference type="PROSITE-ProRule" id="PRU00335"/>
    </source>
</evidence>
<comment type="caution">
    <text evidence="5">The sequence shown here is derived from an EMBL/GenBank/DDBJ whole genome shotgun (WGS) entry which is preliminary data.</text>
</comment>
<dbReference type="Gene3D" id="1.10.10.60">
    <property type="entry name" value="Homeodomain-like"/>
    <property type="match status" value="1"/>
</dbReference>
<dbReference type="EMBL" id="JBHUMZ010000025">
    <property type="protein sequence ID" value="MFD2639491.1"/>
    <property type="molecule type" value="Genomic_DNA"/>
</dbReference>
<protein>
    <submittedName>
        <fullName evidence="5">TetR/AcrR family transcriptional regulator</fullName>
    </submittedName>
</protein>
<organism evidence="5 6">
    <name type="scientific">Piscibacillus salipiscarius</name>
    <dbReference type="NCBI Taxonomy" id="299480"/>
    <lineage>
        <taxon>Bacteria</taxon>
        <taxon>Bacillati</taxon>
        <taxon>Bacillota</taxon>
        <taxon>Bacilli</taxon>
        <taxon>Bacillales</taxon>
        <taxon>Bacillaceae</taxon>
        <taxon>Piscibacillus</taxon>
    </lineage>
</organism>
<evidence type="ECO:0000256" key="2">
    <source>
        <dbReference type="ARBA" id="ARBA00023125"/>
    </source>
</evidence>